<name>A0A7K5YGG8_9AVES</name>
<protein>
    <submittedName>
        <fullName evidence="1">CDCA2 protein</fullName>
    </submittedName>
</protein>
<reference evidence="1 2" key="1">
    <citation type="submission" date="2019-09" db="EMBL/GenBank/DDBJ databases">
        <title>Bird 10,000 Genomes (B10K) Project - Family phase.</title>
        <authorList>
            <person name="Zhang G."/>
        </authorList>
    </citation>
    <scope>NUCLEOTIDE SEQUENCE [LARGE SCALE GENOMIC DNA]</scope>
    <source>
        <strain evidence="1">B10K-DU-027-49</strain>
        <tissue evidence="1">Muscle</tissue>
    </source>
</reference>
<evidence type="ECO:0000313" key="1">
    <source>
        <dbReference type="EMBL" id="NWU64518.1"/>
    </source>
</evidence>
<accession>A0A7K5YGG8</accession>
<organism evidence="1 2">
    <name type="scientific">Pterocles burchelli</name>
    <dbReference type="NCBI Taxonomy" id="2585816"/>
    <lineage>
        <taxon>Eukaryota</taxon>
        <taxon>Metazoa</taxon>
        <taxon>Chordata</taxon>
        <taxon>Craniata</taxon>
        <taxon>Vertebrata</taxon>
        <taxon>Euteleostomi</taxon>
        <taxon>Archelosauria</taxon>
        <taxon>Archosauria</taxon>
        <taxon>Dinosauria</taxon>
        <taxon>Saurischia</taxon>
        <taxon>Theropoda</taxon>
        <taxon>Coelurosauria</taxon>
        <taxon>Aves</taxon>
        <taxon>Neognathae</taxon>
        <taxon>Neoaves</taxon>
        <taxon>Columbimorphae</taxon>
        <taxon>Pterocliformes</taxon>
        <taxon>Pteroclidae</taxon>
        <taxon>Pterocles</taxon>
    </lineage>
</organism>
<proteinExistence type="predicted"/>
<feature type="non-terminal residue" evidence="1">
    <location>
        <position position="1"/>
    </location>
</feature>
<keyword evidence="2" id="KW-1185">Reference proteome</keyword>
<feature type="non-terminal residue" evidence="1">
    <location>
        <position position="171"/>
    </location>
</feature>
<evidence type="ECO:0000313" key="2">
    <source>
        <dbReference type="Proteomes" id="UP000522270"/>
    </source>
</evidence>
<dbReference type="Proteomes" id="UP000522270">
    <property type="component" value="Unassembled WGS sequence"/>
</dbReference>
<dbReference type="AlphaFoldDB" id="A0A7K5YGG8"/>
<sequence>STIGVRGSPENNTLIQYLAQQRSNRQAEAFTQQVSPFRHDNVRSLKDKIDAFQTSFASVQETEGEAGFSGLSQNKVPFTKERNLDQWSEKFMSDNPGADLKENLRQSLTNSSEPDTRTYTILSLGQDVTVTEPVAAVSKEFICEQHNPIDSLEAVLMRDVLETGHGKRIHH</sequence>
<dbReference type="OrthoDB" id="9947694at2759"/>
<dbReference type="EMBL" id="VYZE01000176">
    <property type="protein sequence ID" value="NWU64518.1"/>
    <property type="molecule type" value="Genomic_DNA"/>
</dbReference>
<comment type="caution">
    <text evidence="1">The sequence shown here is derived from an EMBL/GenBank/DDBJ whole genome shotgun (WGS) entry which is preliminary data.</text>
</comment>
<gene>
    <name evidence="1" type="primary">Cdca2_1</name>
    <name evidence="1" type="ORF">PTEBUR_R15355</name>
</gene>